<sequence>MAVKTGSGSEDCFWHRFWPMLSYACGELCVIILLYVAALASDAATRLAHICGLKVPCIFCTRLDHGLHGKAWFSADLVCAAHRSEVSSLAYCKSHDQLARSDDLCKTCLLACKAVGGASEEASSSSRSRSRGLCSCCSELFKNTHNAQKHSEAASAVEAWDNVSRSEKTNPRGHVYASDSIVTMAPRVVPEQVPADHPKEKAFVVGIEEHHESDGQSRKDSGPSAHAGTAKPAAYRSAAPTSIAVDRNTSVKNVLASRVNLTSPRPSEIISARDSNSTTQQEVKALLSQMSSVRGLDSSSSEGTPRPGINVQTEESNPASKKPSLESNYSVLEPSDGSLTDDIEGESSLENVKKQLELNKKSMAALYKELEEERSASAIAASQTMAMINRLQEEKAAMQMEALQYLRMMEQQADHDHEAIQNLHDLLTEREKELLDMDAELANCRRLLESEPFNGARLDATDTMNNTIGDRNLGFEFMNGLDFVRSTMSRFEDEKAYILESLSRLEENLGFSTNRLASDDAKISQEDILFEGHTRADGRYRENSQLDEHMSGESTSDQQHGGHEMVEDNKDKCSCSPSHNDNMGGVASLKNEISLLNTRLMALEVDQEFLKQALSSLQCGSDGLQCIQEITSHLAELRRGANQ</sequence>
<name>A0A8T0NLH6_PANVG</name>
<dbReference type="PANTHER" id="PTHR31448:SF30">
    <property type="entry name" value="EXPRESSED PROTEIN"/>
    <property type="match status" value="1"/>
</dbReference>
<dbReference type="GO" id="GO:0016020">
    <property type="term" value="C:membrane"/>
    <property type="evidence" value="ECO:0007669"/>
    <property type="project" value="UniProtKB-SubCell"/>
</dbReference>
<proteinExistence type="predicted"/>
<feature type="region of interest" description="Disordered" evidence="6">
    <location>
        <begin position="290"/>
        <end position="343"/>
    </location>
</feature>
<evidence type="ECO:0000256" key="1">
    <source>
        <dbReference type="ARBA" id="ARBA00004167"/>
    </source>
</evidence>
<feature type="compositionally biased region" description="Basic and acidic residues" evidence="6">
    <location>
        <begin position="560"/>
        <end position="572"/>
    </location>
</feature>
<feature type="compositionally biased region" description="Polar residues" evidence="6">
    <location>
        <begin position="310"/>
        <end position="330"/>
    </location>
</feature>
<evidence type="ECO:0000256" key="5">
    <source>
        <dbReference type="SAM" id="Coils"/>
    </source>
</evidence>
<comment type="subcellular location">
    <subcellularLocation>
        <location evidence="1">Membrane</location>
        <topology evidence="1">Single-pass membrane protein</topology>
    </subcellularLocation>
</comment>
<dbReference type="GO" id="GO:0080115">
    <property type="term" value="F:myosin XI tail binding"/>
    <property type="evidence" value="ECO:0007669"/>
    <property type="project" value="UniProtKB-ARBA"/>
</dbReference>
<dbReference type="InterPro" id="IPR007656">
    <property type="entry name" value="GTD-bd"/>
</dbReference>
<feature type="compositionally biased region" description="Polar residues" evidence="6">
    <location>
        <begin position="290"/>
        <end position="303"/>
    </location>
</feature>
<dbReference type="PANTHER" id="PTHR31448">
    <property type="entry name" value="MYOSIN-BINDING PROTEIN 2"/>
    <property type="match status" value="1"/>
</dbReference>
<comment type="caution">
    <text evidence="9">The sequence shown here is derived from an EMBL/GenBank/DDBJ whole genome shotgun (WGS) entry which is preliminary data.</text>
</comment>
<dbReference type="Pfam" id="PF04576">
    <property type="entry name" value="Zein-binding"/>
    <property type="match status" value="1"/>
</dbReference>
<feature type="transmembrane region" description="Helical" evidence="7">
    <location>
        <begin position="20"/>
        <end position="40"/>
    </location>
</feature>
<evidence type="ECO:0000313" key="10">
    <source>
        <dbReference type="Proteomes" id="UP000823388"/>
    </source>
</evidence>
<dbReference type="AlphaFoldDB" id="A0A8T0NLH6"/>
<evidence type="ECO:0000256" key="6">
    <source>
        <dbReference type="SAM" id="MobiDB-lite"/>
    </source>
</evidence>
<feature type="region of interest" description="Disordered" evidence="6">
    <location>
        <begin position="209"/>
        <end position="238"/>
    </location>
</feature>
<dbReference type="OrthoDB" id="1047602at2759"/>
<dbReference type="PROSITE" id="PS51775">
    <property type="entry name" value="GTD_BINDING"/>
    <property type="match status" value="1"/>
</dbReference>
<keyword evidence="2 7" id="KW-0812">Transmembrane</keyword>
<evidence type="ECO:0000256" key="7">
    <source>
        <dbReference type="SAM" id="Phobius"/>
    </source>
</evidence>
<feature type="region of interest" description="Disordered" evidence="6">
    <location>
        <begin position="545"/>
        <end position="572"/>
    </location>
</feature>
<feature type="region of interest" description="Disordered" evidence="6">
    <location>
        <begin position="152"/>
        <end position="178"/>
    </location>
</feature>
<keyword evidence="4 7" id="KW-0472">Membrane</keyword>
<gene>
    <name evidence="9" type="ORF">PVAP13_9KG171000</name>
</gene>
<dbReference type="InterPro" id="IPR039306">
    <property type="entry name" value="MYOB"/>
</dbReference>
<organism evidence="9 10">
    <name type="scientific">Panicum virgatum</name>
    <name type="common">Blackwell switchgrass</name>
    <dbReference type="NCBI Taxonomy" id="38727"/>
    <lineage>
        <taxon>Eukaryota</taxon>
        <taxon>Viridiplantae</taxon>
        <taxon>Streptophyta</taxon>
        <taxon>Embryophyta</taxon>
        <taxon>Tracheophyta</taxon>
        <taxon>Spermatophyta</taxon>
        <taxon>Magnoliopsida</taxon>
        <taxon>Liliopsida</taxon>
        <taxon>Poales</taxon>
        <taxon>Poaceae</taxon>
        <taxon>PACMAD clade</taxon>
        <taxon>Panicoideae</taxon>
        <taxon>Panicodae</taxon>
        <taxon>Paniceae</taxon>
        <taxon>Panicinae</taxon>
        <taxon>Panicum</taxon>
        <taxon>Panicum sect. Hiantes</taxon>
    </lineage>
</organism>
<evidence type="ECO:0000256" key="3">
    <source>
        <dbReference type="ARBA" id="ARBA00022989"/>
    </source>
</evidence>
<dbReference type="Proteomes" id="UP000823388">
    <property type="component" value="Chromosome 9K"/>
</dbReference>
<feature type="compositionally biased region" description="Basic and acidic residues" evidence="6">
    <location>
        <begin position="209"/>
        <end position="221"/>
    </location>
</feature>
<keyword evidence="3 7" id="KW-1133">Transmembrane helix</keyword>
<evidence type="ECO:0000313" key="9">
    <source>
        <dbReference type="EMBL" id="KAG2549119.1"/>
    </source>
</evidence>
<accession>A0A8T0NLH6</accession>
<evidence type="ECO:0000256" key="4">
    <source>
        <dbReference type="ARBA" id="ARBA00023136"/>
    </source>
</evidence>
<reference evidence="9 10" key="1">
    <citation type="submission" date="2020-05" db="EMBL/GenBank/DDBJ databases">
        <title>WGS assembly of Panicum virgatum.</title>
        <authorList>
            <person name="Lovell J.T."/>
            <person name="Jenkins J."/>
            <person name="Shu S."/>
            <person name="Juenger T.E."/>
            <person name="Schmutz J."/>
        </authorList>
    </citation>
    <scope>NUCLEOTIDE SEQUENCE [LARGE SCALE GENOMIC DNA]</scope>
    <source>
        <strain evidence="10">cv. AP13</strain>
    </source>
</reference>
<feature type="domain" description="GTD-binding" evidence="8">
    <location>
        <begin position="347"/>
        <end position="445"/>
    </location>
</feature>
<evidence type="ECO:0000256" key="2">
    <source>
        <dbReference type="ARBA" id="ARBA00022692"/>
    </source>
</evidence>
<protein>
    <recommendedName>
        <fullName evidence="8">GTD-binding domain-containing protein</fullName>
    </recommendedName>
</protein>
<dbReference type="EMBL" id="CM029053">
    <property type="protein sequence ID" value="KAG2549119.1"/>
    <property type="molecule type" value="Genomic_DNA"/>
</dbReference>
<keyword evidence="10" id="KW-1185">Reference proteome</keyword>
<evidence type="ECO:0000259" key="8">
    <source>
        <dbReference type="PROSITE" id="PS51775"/>
    </source>
</evidence>
<keyword evidence="5" id="KW-0175">Coiled coil</keyword>
<feature type="coiled-coil region" evidence="5">
    <location>
        <begin position="349"/>
        <end position="408"/>
    </location>
</feature>